<feature type="domain" description="PAS" evidence="14">
    <location>
        <begin position="21"/>
        <end position="76"/>
    </location>
</feature>
<dbReference type="GO" id="GO:0004888">
    <property type="term" value="F:transmembrane signaling receptor activity"/>
    <property type="evidence" value="ECO:0007669"/>
    <property type="project" value="InterPro"/>
</dbReference>
<dbReference type="InterPro" id="IPR004090">
    <property type="entry name" value="Chemotax_Me-accpt_rcpt"/>
</dbReference>
<evidence type="ECO:0000259" key="13">
    <source>
        <dbReference type="PROSITE" id="PS50111"/>
    </source>
</evidence>
<evidence type="ECO:0000256" key="11">
    <source>
        <dbReference type="PROSITE-ProRule" id="PRU00284"/>
    </source>
</evidence>
<feature type="domain" description="Methyl-accepting transducer" evidence="13">
    <location>
        <begin position="245"/>
        <end position="481"/>
    </location>
</feature>
<evidence type="ECO:0000256" key="4">
    <source>
        <dbReference type="ARBA" id="ARBA00022500"/>
    </source>
</evidence>
<dbReference type="PROSITE" id="PS50111">
    <property type="entry name" value="CHEMOTAXIS_TRANSDUC_2"/>
    <property type="match status" value="1"/>
</dbReference>
<dbReference type="CDD" id="cd00130">
    <property type="entry name" value="PAS"/>
    <property type="match status" value="1"/>
</dbReference>
<name>A0AA41W642_9GAMM</name>
<gene>
    <name evidence="15" type="ORF">NAF29_06320</name>
</gene>
<keyword evidence="8 12" id="KW-0472">Membrane</keyword>
<keyword evidence="2" id="KW-1003">Cell membrane</keyword>
<feature type="transmembrane region" description="Helical" evidence="12">
    <location>
        <begin position="143"/>
        <end position="164"/>
    </location>
</feature>
<evidence type="ECO:0000256" key="2">
    <source>
        <dbReference type="ARBA" id="ARBA00022475"/>
    </source>
</evidence>
<dbReference type="RefSeq" id="WP_251260643.1">
    <property type="nucleotide sequence ID" value="NZ_JAMQGP010000002.1"/>
</dbReference>
<dbReference type="SUPFAM" id="SSF55785">
    <property type="entry name" value="PYP-like sensor domain (PAS domain)"/>
    <property type="match status" value="1"/>
</dbReference>
<dbReference type="PANTHER" id="PTHR32089">
    <property type="entry name" value="METHYL-ACCEPTING CHEMOTAXIS PROTEIN MCPB"/>
    <property type="match status" value="1"/>
</dbReference>
<keyword evidence="3" id="KW-0488">Methylation</keyword>
<evidence type="ECO:0000256" key="5">
    <source>
        <dbReference type="ARBA" id="ARBA00022519"/>
    </source>
</evidence>
<comment type="subcellular location">
    <subcellularLocation>
        <location evidence="1">Cell inner membrane</location>
        <topology evidence="1">Multi-pass membrane protein</topology>
    </subcellularLocation>
</comment>
<dbReference type="SUPFAM" id="SSF58104">
    <property type="entry name" value="Methyl-accepting chemotaxis protein (MCP) signaling domain"/>
    <property type="match status" value="1"/>
</dbReference>
<keyword evidence="6 12" id="KW-0812">Transmembrane</keyword>
<evidence type="ECO:0000259" key="14">
    <source>
        <dbReference type="PROSITE" id="PS50112"/>
    </source>
</evidence>
<dbReference type="GO" id="GO:0005886">
    <property type="term" value="C:plasma membrane"/>
    <property type="evidence" value="ECO:0007669"/>
    <property type="project" value="UniProtKB-SubCell"/>
</dbReference>
<dbReference type="InterPro" id="IPR013655">
    <property type="entry name" value="PAS_fold_3"/>
</dbReference>
<evidence type="ECO:0000256" key="12">
    <source>
        <dbReference type="SAM" id="Phobius"/>
    </source>
</evidence>
<dbReference type="Proteomes" id="UP001165393">
    <property type="component" value="Unassembled WGS sequence"/>
</dbReference>
<comment type="similarity">
    <text evidence="10">Belongs to the methyl-accepting chemotaxis (MCP) protein family.</text>
</comment>
<organism evidence="15 16">
    <name type="scientific">Echinimonas agarilytica</name>
    <dbReference type="NCBI Taxonomy" id="1215918"/>
    <lineage>
        <taxon>Bacteria</taxon>
        <taxon>Pseudomonadati</taxon>
        <taxon>Pseudomonadota</taxon>
        <taxon>Gammaproteobacteria</taxon>
        <taxon>Alteromonadales</taxon>
        <taxon>Echinimonadaceae</taxon>
        <taxon>Echinimonas</taxon>
    </lineage>
</organism>
<proteinExistence type="inferred from homology"/>
<keyword evidence="5" id="KW-0997">Cell inner membrane</keyword>
<evidence type="ECO:0000256" key="10">
    <source>
        <dbReference type="ARBA" id="ARBA00029447"/>
    </source>
</evidence>
<dbReference type="FunFam" id="1.10.287.950:FF:000001">
    <property type="entry name" value="Methyl-accepting chemotaxis sensory transducer"/>
    <property type="match status" value="1"/>
</dbReference>
<dbReference type="AlphaFoldDB" id="A0AA41W642"/>
<dbReference type="GO" id="GO:0007165">
    <property type="term" value="P:signal transduction"/>
    <property type="evidence" value="ECO:0007669"/>
    <property type="project" value="UniProtKB-KW"/>
</dbReference>
<keyword evidence="7 12" id="KW-1133">Transmembrane helix</keyword>
<dbReference type="NCBIfam" id="TIGR00229">
    <property type="entry name" value="sensory_box"/>
    <property type="match status" value="1"/>
</dbReference>
<dbReference type="InterPro" id="IPR004089">
    <property type="entry name" value="MCPsignal_dom"/>
</dbReference>
<accession>A0AA41W642</accession>
<evidence type="ECO:0000256" key="7">
    <source>
        <dbReference type="ARBA" id="ARBA00022989"/>
    </source>
</evidence>
<evidence type="ECO:0000256" key="3">
    <source>
        <dbReference type="ARBA" id="ARBA00022481"/>
    </source>
</evidence>
<evidence type="ECO:0000313" key="16">
    <source>
        <dbReference type="Proteomes" id="UP001165393"/>
    </source>
</evidence>
<dbReference type="InterPro" id="IPR035965">
    <property type="entry name" value="PAS-like_dom_sf"/>
</dbReference>
<dbReference type="Pfam" id="PF00015">
    <property type="entry name" value="MCPsignal"/>
    <property type="match status" value="1"/>
</dbReference>
<dbReference type="Gene3D" id="1.10.287.950">
    <property type="entry name" value="Methyl-accepting chemotaxis protein"/>
    <property type="match status" value="1"/>
</dbReference>
<dbReference type="SMART" id="SM00283">
    <property type="entry name" value="MA"/>
    <property type="match status" value="1"/>
</dbReference>
<dbReference type="Gene3D" id="3.30.450.20">
    <property type="entry name" value="PAS domain"/>
    <property type="match status" value="1"/>
</dbReference>
<evidence type="ECO:0000256" key="9">
    <source>
        <dbReference type="ARBA" id="ARBA00023224"/>
    </source>
</evidence>
<evidence type="ECO:0000313" key="15">
    <source>
        <dbReference type="EMBL" id="MCM2679291.1"/>
    </source>
</evidence>
<feature type="transmembrane region" description="Helical" evidence="12">
    <location>
        <begin position="170"/>
        <end position="189"/>
    </location>
</feature>
<dbReference type="GO" id="GO:0052131">
    <property type="term" value="P:positive aerotaxis"/>
    <property type="evidence" value="ECO:0007669"/>
    <property type="project" value="UniProtKB-ARBA"/>
</dbReference>
<evidence type="ECO:0000256" key="8">
    <source>
        <dbReference type="ARBA" id="ARBA00023136"/>
    </source>
</evidence>
<dbReference type="FunFam" id="3.30.450.20:FF:000046">
    <property type="entry name" value="Aerotaxis sensor receptor"/>
    <property type="match status" value="1"/>
</dbReference>
<dbReference type="PRINTS" id="PR00260">
    <property type="entry name" value="CHEMTRNSDUCR"/>
</dbReference>
<dbReference type="CDD" id="cd11386">
    <property type="entry name" value="MCP_signal"/>
    <property type="match status" value="1"/>
</dbReference>
<protein>
    <submittedName>
        <fullName evidence="15">Methyl-accepting chemotaxis protein</fullName>
    </submittedName>
</protein>
<comment type="caution">
    <text evidence="15">The sequence shown here is derived from an EMBL/GenBank/DDBJ whole genome shotgun (WGS) entry which is preliminary data.</text>
</comment>
<dbReference type="EMBL" id="JAMQGP010000002">
    <property type="protein sequence ID" value="MCM2679291.1"/>
    <property type="molecule type" value="Genomic_DNA"/>
</dbReference>
<keyword evidence="4" id="KW-0145">Chemotaxis</keyword>
<keyword evidence="16" id="KW-1185">Reference proteome</keyword>
<dbReference type="InterPro" id="IPR000014">
    <property type="entry name" value="PAS"/>
</dbReference>
<evidence type="ECO:0000256" key="1">
    <source>
        <dbReference type="ARBA" id="ARBA00004429"/>
    </source>
</evidence>
<sequence length="525" mass="57584">MKRDRATTGRERLFPAEQKLISTTDLKGVITYANQAFIDISGYGEEELVGHSHNIVRHPDMPAAAFKVMWDYLQDGKPWMGVVKNRCKNGDHYWVNAYVTPIFEEGQLIGYESVRTMPERNDIARAEYLYSQVKAGKNLPKNYAPVIEGIIVVALITLVMTLYVLDFSNLSLLIAVCAGLTAFVYGKVVRNGILNRIEQSLSSGFCHPLTAAVISPERADEARLHSKLRSHQARLETVMTRVLDAAQRVSDESNLGLKLSSDASQFMLQQQQETEQVATAMNEMTSTILEVSSHIQSTAEKSSEVNTLVSHGMNVATTAKSAIENLDDSVNDISDAVTDLSEQTSLIIDAAQIIEQIAEQTNLLALNAAIEAARAGEQGRGFAVVADEIRKLAQRTQGSTQDIHEIVKKLTVTVTESEGMAKTGRKDALAGMEKVAEAERVLSEIQMSVVTINDMTHQIATAVEEQTFVSEGINKQVTNISDLANDTLDTGTKAAEGVVQLSKVAVSLQDLVVRFGRQLDDKKRM</sequence>
<dbReference type="Pfam" id="PF08447">
    <property type="entry name" value="PAS_3"/>
    <property type="match status" value="1"/>
</dbReference>
<reference evidence="15 16" key="1">
    <citation type="journal article" date="2013" name="Antonie Van Leeuwenhoek">
        <title>Echinimonas agarilytica gen. nov., sp. nov., a new gammaproteobacterium isolated from the sea urchin Strongylocentrotus intermedius.</title>
        <authorList>
            <person name="Nedashkovskaya O.I."/>
            <person name="Stenkova A.M."/>
            <person name="Zhukova N.V."/>
            <person name="Van Trappen S."/>
            <person name="Lee J.S."/>
            <person name="Kim S.B."/>
        </authorList>
    </citation>
    <scope>NUCLEOTIDE SEQUENCE [LARGE SCALE GENOMIC DNA]</scope>
    <source>
        <strain evidence="15 16">KMM 6351</strain>
    </source>
</reference>
<dbReference type="PANTHER" id="PTHR32089:SF74">
    <property type="entry name" value="METHYL-ACCEPTING CHEMOTAXIS PROTEIN AER"/>
    <property type="match status" value="1"/>
</dbReference>
<dbReference type="PROSITE" id="PS50112">
    <property type="entry name" value="PAS"/>
    <property type="match status" value="1"/>
</dbReference>
<keyword evidence="9 11" id="KW-0807">Transducer</keyword>
<evidence type="ECO:0000256" key="6">
    <source>
        <dbReference type="ARBA" id="ARBA00022692"/>
    </source>
</evidence>